<dbReference type="PANTHER" id="PTHR31611:SF0">
    <property type="entry name" value="HIGH-AFFINITY NICKEL TRANSPORT PROTEIN NIC1"/>
    <property type="match status" value="1"/>
</dbReference>
<sequence length="368" mass="40370">MVMFTTIITITITITITTHRRRRSSRCGSSPPLDNLSGAFMKVLSNKQKGMAVIGGALLFNLLVIGTALVTFQHSPAALSVALLAYLFGLRHAVDADHIAAIDNAMRKLSNEGKSPFTAGMWFSLGHASVVLIACLIFALTTRPLQQMFPGVKEVGGMISTMISGAFLLLLAWANSRTLWQCFRQRQKLLRSDATPVPQESHHHGVLTRLCAPLFRMVSKSHHLFLIGFLFGIGFDTATEVAIFGMSANHAVGGEAILHIMLMPLLFTAGMMLIDTTDGVMMLKLYRWSQFDPLRSLNYTLAISSLSIVVAFAIGCYEVSTVLQLNTLISPALDGMMEAVISQMGWVLIVTSMGVWLLFLQRTKRHAR</sequence>
<evidence type="ECO:0000256" key="2">
    <source>
        <dbReference type="ARBA" id="ARBA00010892"/>
    </source>
</evidence>
<dbReference type="InterPro" id="IPR011541">
    <property type="entry name" value="Ni/Co_transpt_high_affinity"/>
</dbReference>
<dbReference type="PANTHER" id="PTHR31611">
    <property type="entry name" value="HIGH-AFFINITY NICKEL TRANSPORT PROTEIN NIC1"/>
    <property type="match status" value="1"/>
</dbReference>
<protein>
    <recommendedName>
        <fullName evidence="8">Nickel/cobalt efflux system</fullName>
    </recommendedName>
</protein>
<keyword evidence="10" id="KW-1185">Reference proteome</keyword>
<evidence type="ECO:0000313" key="10">
    <source>
        <dbReference type="Proteomes" id="UP000234503"/>
    </source>
</evidence>
<accession>A0A2N5E3V3</accession>
<keyword evidence="3 8" id="KW-0813">Transport</keyword>
<keyword evidence="5 8" id="KW-0812">Transmembrane</keyword>
<feature type="transmembrane region" description="Helical" evidence="8">
    <location>
        <begin position="256"/>
        <end position="276"/>
    </location>
</feature>
<name>A0A2N5E3V3_9GAMM</name>
<feature type="transmembrane region" description="Helical" evidence="8">
    <location>
        <begin position="297"/>
        <end position="320"/>
    </location>
</feature>
<dbReference type="EMBL" id="PJZH01000008">
    <property type="protein sequence ID" value="PLR35507.1"/>
    <property type="molecule type" value="Genomic_DNA"/>
</dbReference>
<gene>
    <name evidence="9" type="ORF">CYR32_09930</name>
</gene>
<evidence type="ECO:0000256" key="8">
    <source>
        <dbReference type="RuleBase" id="RU362101"/>
    </source>
</evidence>
<comment type="subcellular location">
    <subcellularLocation>
        <location evidence="8">Cell membrane</location>
        <topology evidence="8">Multi-pass membrane protein</topology>
    </subcellularLocation>
    <subcellularLocation>
        <location evidence="1">Endomembrane system</location>
        <topology evidence="1">Multi-pass membrane protein</topology>
    </subcellularLocation>
</comment>
<feature type="transmembrane region" description="Helical" evidence="8">
    <location>
        <begin position="340"/>
        <end position="360"/>
    </location>
</feature>
<dbReference type="AlphaFoldDB" id="A0A2N5E3V3"/>
<feature type="transmembrane region" description="Helical" evidence="8">
    <location>
        <begin position="115"/>
        <end position="140"/>
    </location>
</feature>
<evidence type="ECO:0000256" key="1">
    <source>
        <dbReference type="ARBA" id="ARBA00004127"/>
    </source>
</evidence>
<keyword evidence="7 8" id="KW-0472">Membrane</keyword>
<evidence type="ECO:0000256" key="5">
    <source>
        <dbReference type="ARBA" id="ARBA00022692"/>
    </source>
</evidence>
<dbReference type="Pfam" id="PF03824">
    <property type="entry name" value="NicO"/>
    <property type="match status" value="1"/>
</dbReference>
<evidence type="ECO:0000256" key="3">
    <source>
        <dbReference type="ARBA" id="ARBA00022448"/>
    </source>
</evidence>
<evidence type="ECO:0000256" key="6">
    <source>
        <dbReference type="ARBA" id="ARBA00022989"/>
    </source>
</evidence>
<feature type="transmembrane region" description="Helical" evidence="8">
    <location>
        <begin position="224"/>
        <end position="244"/>
    </location>
</feature>
<feature type="transmembrane region" description="Helical" evidence="8">
    <location>
        <begin position="51"/>
        <end position="71"/>
    </location>
</feature>
<feature type="transmembrane region" description="Helical" evidence="8">
    <location>
        <begin position="155"/>
        <end position="174"/>
    </location>
</feature>
<dbReference type="GO" id="GO:0005886">
    <property type="term" value="C:plasma membrane"/>
    <property type="evidence" value="ECO:0007669"/>
    <property type="project" value="UniProtKB-SubCell"/>
</dbReference>
<organism evidence="9 10">
    <name type="scientific">Chimaeribacter coloradensis</name>
    <dbReference type="NCBI Taxonomy" id="2060068"/>
    <lineage>
        <taxon>Bacteria</taxon>
        <taxon>Pseudomonadati</taxon>
        <taxon>Pseudomonadota</taxon>
        <taxon>Gammaproteobacteria</taxon>
        <taxon>Enterobacterales</taxon>
        <taxon>Yersiniaceae</taxon>
        <taxon>Chimaeribacter</taxon>
    </lineage>
</organism>
<feature type="transmembrane region" description="Helical" evidence="8">
    <location>
        <begin position="77"/>
        <end position="94"/>
    </location>
</feature>
<reference evidence="9 10" key="1">
    <citation type="submission" date="2017-12" db="EMBL/GenBank/DDBJ databases">
        <title>Characterization of six clinical isolates of Enterochimera gen. nov., a novel genus of the Yersiniaciae family and the three species Enterochimera arupensis sp. nov., Enterochimera coloradensis sp. nov, and Enterochimera californica sp. nov.</title>
        <authorList>
            <person name="Rossi A."/>
            <person name="Fisher M."/>
        </authorList>
    </citation>
    <scope>NUCLEOTIDE SEQUENCE [LARGE SCALE GENOMIC DNA]</scope>
    <source>
        <strain evidence="10">2016-Iso4</strain>
    </source>
</reference>
<evidence type="ECO:0000256" key="7">
    <source>
        <dbReference type="ARBA" id="ARBA00023136"/>
    </source>
</evidence>
<keyword evidence="4" id="KW-0533">Nickel</keyword>
<dbReference type="OrthoDB" id="9776706at2"/>
<comment type="caution">
    <text evidence="9">The sequence shown here is derived from an EMBL/GenBank/DDBJ whole genome shotgun (WGS) entry which is preliminary data.</text>
</comment>
<comment type="similarity">
    <text evidence="2 8">Belongs to the NiCoT transporter (TC 2.A.52) family.</text>
</comment>
<evidence type="ECO:0000313" key="9">
    <source>
        <dbReference type="EMBL" id="PLR35507.1"/>
    </source>
</evidence>
<proteinExistence type="inferred from homology"/>
<evidence type="ECO:0000256" key="4">
    <source>
        <dbReference type="ARBA" id="ARBA00022596"/>
    </source>
</evidence>
<dbReference type="Proteomes" id="UP000234503">
    <property type="component" value="Unassembled WGS sequence"/>
</dbReference>
<dbReference type="InterPro" id="IPR004688">
    <property type="entry name" value="Ni/Co_transpt"/>
</dbReference>
<dbReference type="GO" id="GO:0015099">
    <property type="term" value="F:nickel cation transmembrane transporter activity"/>
    <property type="evidence" value="ECO:0007669"/>
    <property type="project" value="UniProtKB-UniRule"/>
</dbReference>
<keyword evidence="6 8" id="KW-1133">Transmembrane helix</keyword>
<dbReference type="GO" id="GO:0012505">
    <property type="term" value="C:endomembrane system"/>
    <property type="evidence" value="ECO:0007669"/>
    <property type="project" value="UniProtKB-SubCell"/>
</dbReference>